<dbReference type="InterPro" id="IPR037185">
    <property type="entry name" value="EmrE-like"/>
</dbReference>
<name>A0ABR6PDE2_9SPHI</name>
<feature type="transmembrane region" description="Helical" evidence="1">
    <location>
        <begin position="77"/>
        <end position="94"/>
    </location>
</feature>
<feature type="transmembrane region" description="Helical" evidence="1">
    <location>
        <begin position="100"/>
        <end position="121"/>
    </location>
</feature>
<comment type="caution">
    <text evidence="3">The sequence shown here is derived from an EMBL/GenBank/DDBJ whole genome shotgun (WGS) entry which is preliminary data.</text>
</comment>
<dbReference type="Pfam" id="PF00892">
    <property type="entry name" value="EamA"/>
    <property type="match status" value="2"/>
</dbReference>
<dbReference type="PANTHER" id="PTHR22911">
    <property type="entry name" value="ACYL-MALONYL CONDENSING ENZYME-RELATED"/>
    <property type="match status" value="1"/>
</dbReference>
<feature type="transmembrane region" description="Helical" evidence="1">
    <location>
        <begin position="214"/>
        <end position="235"/>
    </location>
</feature>
<evidence type="ECO:0000256" key="1">
    <source>
        <dbReference type="SAM" id="Phobius"/>
    </source>
</evidence>
<reference evidence="3 4" key="1">
    <citation type="submission" date="2020-08" db="EMBL/GenBank/DDBJ databases">
        <title>Genomic Encyclopedia of Type Strains, Phase IV (KMG-V): Genome sequencing to study the core and pangenomes of soil and plant-associated prokaryotes.</title>
        <authorList>
            <person name="Whitman W."/>
        </authorList>
    </citation>
    <scope>NUCLEOTIDE SEQUENCE [LARGE SCALE GENOMIC DNA]</scope>
    <source>
        <strain evidence="3 4">ANJLi2</strain>
    </source>
</reference>
<feature type="domain" description="EamA" evidence="2">
    <location>
        <begin position="7"/>
        <end position="144"/>
    </location>
</feature>
<keyword evidence="1" id="KW-1133">Transmembrane helix</keyword>
<feature type="transmembrane region" description="Helical" evidence="1">
    <location>
        <begin position="247"/>
        <end position="267"/>
    </location>
</feature>
<feature type="transmembrane region" description="Helical" evidence="1">
    <location>
        <begin position="36"/>
        <end position="57"/>
    </location>
</feature>
<evidence type="ECO:0000313" key="3">
    <source>
        <dbReference type="EMBL" id="MBB6107779.1"/>
    </source>
</evidence>
<organism evidence="3 4">
    <name type="scientific">Mucilaginibacter lappiensis</name>
    <dbReference type="NCBI Taxonomy" id="354630"/>
    <lineage>
        <taxon>Bacteria</taxon>
        <taxon>Pseudomonadati</taxon>
        <taxon>Bacteroidota</taxon>
        <taxon>Sphingobacteriia</taxon>
        <taxon>Sphingobacteriales</taxon>
        <taxon>Sphingobacteriaceae</taxon>
        <taxon>Mucilaginibacter</taxon>
    </lineage>
</organism>
<dbReference type="Proteomes" id="UP000541583">
    <property type="component" value="Unassembled WGS sequence"/>
</dbReference>
<evidence type="ECO:0000313" key="4">
    <source>
        <dbReference type="Proteomes" id="UP000541583"/>
    </source>
</evidence>
<gene>
    <name evidence="3" type="ORF">HDF23_000509</name>
</gene>
<feature type="transmembrane region" description="Helical" evidence="1">
    <location>
        <begin position="9"/>
        <end position="30"/>
    </location>
</feature>
<feature type="transmembrane region" description="Helical" evidence="1">
    <location>
        <begin position="130"/>
        <end position="148"/>
    </location>
</feature>
<protein>
    <submittedName>
        <fullName evidence="3">Drug/metabolite transporter (DMT)-like permease</fullName>
    </submittedName>
</protein>
<keyword evidence="4" id="KW-1185">Reference proteome</keyword>
<dbReference type="PANTHER" id="PTHR22911:SF137">
    <property type="entry name" value="SOLUTE CARRIER FAMILY 35 MEMBER G2-RELATED"/>
    <property type="match status" value="1"/>
</dbReference>
<proteinExistence type="predicted"/>
<dbReference type="SUPFAM" id="SSF103481">
    <property type="entry name" value="Multidrug resistance efflux transporter EmrE"/>
    <property type="match status" value="2"/>
</dbReference>
<dbReference type="RefSeq" id="WP_076369687.1">
    <property type="nucleotide sequence ID" value="NZ_FTMG01000001.1"/>
</dbReference>
<keyword evidence="1" id="KW-0472">Membrane</keyword>
<keyword evidence="1" id="KW-0812">Transmembrane</keyword>
<feature type="transmembrane region" description="Helical" evidence="1">
    <location>
        <begin position="189"/>
        <end position="208"/>
    </location>
</feature>
<sequence>MISDKLKGGIYVALGASSYGMLTTCVKMAYHEGFNVAEVTVSQYVLGALGLLILNLFRKNKSMILSNRPSAKTALQLVAAGASLGLTSLFYYLAVQYVSVGVGIVLLMQSVWMGVIAEMIVHKKMPGSRTLLAVIIILGGTVLAAAIGQQGIRINWIGIGWGLLAAVSYTATMYSSNRVGLHFPPLKRSLYMILGGLIIILSIFHAHLNQDFSFRIFVRWGIILSLFGTILPPILLTKGMPLTGMGLGAIIASLEIPVSVLMAFVLINEHVSGLQWLGVVLILLAVVLMNVGNRTPIPG</sequence>
<feature type="transmembrane region" description="Helical" evidence="1">
    <location>
        <begin position="154"/>
        <end position="177"/>
    </location>
</feature>
<accession>A0ABR6PDE2</accession>
<feature type="domain" description="EamA" evidence="2">
    <location>
        <begin position="157"/>
        <end position="290"/>
    </location>
</feature>
<feature type="transmembrane region" description="Helical" evidence="1">
    <location>
        <begin position="273"/>
        <end position="291"/>
    </location>
</feature>
<dbReference type="InterPro" id="IPR000620">
    <property type="entry name" value="EamA_dom"/>
</dbReference>
<evidence type="ECO:0000259" key="2">
    <source>
        <dbReference type="Pfam" id="PF00892"/>
    </source>
</evidence>
<dbReference type="EMBL" id="JACHCB010000001">
    <property type="protein sequence ID" value="MBB6107779.1"/>
    <property type="molecule type" value="Genomic_DNA"/>
</dbReference>